<keyword evidence="7" id="KW-0869">Chloride channel</keyword>
<feature type="transmembrane region" description="Helical" evidence="10">
    <location>
        <begin position="372"/>
        <end position="397"/>
    </location>
</feature>
<evidence type="ECO:0000313" key="11">
    <source>
        <dbReference type="EMBL" id="ASG23281.1"/>
    </source>
</evidence>
<protein>
    <submittedName>
        <fullName evidence="11">Chloride channel protein</fullName>
    </submittedName>
</protein>
<dbReference type="CDD" id="cd01034">
    <property type="entry name" value="EriC_like"/>
    <property type="match status" value="1"/>
</dbReference>
<evidence type="ECO:0000256" key="6">
    <source>
        <dbReference type="ARBA" id="ARBA00023136"/>
    </source>
</evidence>
<evidence type="ECO:0000256" key="7">
    <source>
        <dbReference type="ARBA" id="ARBA00023173"/>
    </source>
</evidence>
<feature type="transmembrane region" description="Helical" evidence="10">
    <location>
        <begin position="272"/>
        <end position="293"/>
    </location>
</feature>
<dbReference type="EMBL" id="CP022111">
    <property type="protein sequence ID" value="ASG23281.1"/>
    <property type="molecule type" value="Genomic_DNA"/>
</dbReference>
<dbReference type="SUPFAM" id="SSF81340">
    <property type="entry name" value="Clc chloride channel"/>
    <property type="match status" value="1"/>
</dbReference>
<gene>
    <name evidence="11" type="ORF">Y958_20875</name>
</gene>
<evidence type="ECO:0000256" key="2">
    <source>
        <dbReference type="ARBA" id="ARBA00022448"/>
    </source>
</evidence>
<feature type="transmembrane region" description="Helical" evidence="10">
    <location>
        <begin position="193"/>
        <end position="210"/>
    </location>
</feature>
<feature type="transmembrane region" description="Helical" evidence="10">
    <location>
        <begin position="157"/>
        <end position="181"/>
    </location>
</feature>
<feature type="transmembrane region" description="Helical" evidence="10">
    <location>
        <begin position="105"/>
        <end position="129"/>
    </location>
</feature>
<dbReference type="InterPro" id="IPR014743">
    <property type="entry name" value="Cl-channel_core"/>
</dbReference>
<keyword evidence="9" id="KW-0407">Ion channel</keyword>
<dbReference type="RefSeq" id="WP_088873789.1">
    <property type="nucleotide sequence ID" value="NZ_CP022111.1"/>
</dbReference>
<evidence type="ECO:0000256" key="1">
    <source>
        <dbReference type="ARBA" id="ARBA00004141"/>
    </source>
</evidence>
<dbReference type="GO" id="GO:0034707">
    <property type="term" value="C:chloride channel complex"/>
    <property type="evidence" value="ECO:0007669"/>
    <property type="project" value="UniProtKB-KW"/>
</dbReference>
<dbReference type="PRINTS" id="PR00762">
    <property type="entry name" value="CLCHANNEL"/>
</dbReference>
<evidence type="ECO:0000256" key="9">
    <source>
        <dbReference type="ARBA" id="ARBA00023303"/>
    </source>
</evidence>
<dbReference type="GO" id="GO:0005254">
    <property type="term" value="F:chloride channel activity"/>
    <property type="evidence" value="ECO:0007669"/>
    <property type="project" value="UniProtKB-KW"/>
</dbReference>
<dbReference type="InterPro" id="IPR001807">
    <property type="entry name" value="ClC"/>
</dbReference>
<evidence type="ECO:0000256" key="4">
    <source>
        <dbReference type="ARBA" id="ARBA00022989"/>
    </source>
</evidence>
<dbReference type="PANTHER" id="PTHR43427">
    <property type="entry name" value="CHLORIDE CHANNEL PROTEIN CLC-E"/>
    <property type="match status" value="1"/>
</dbReference>
<keyword evidence="2" id="KW-0813">Transport</keyword>
<name>A0A248JXR5_9PROT</name>
<keyword evidence="4 10" id="KW-1133">Transmembrane helix</keyword>
<reference evidence="11 12" key="1">
    <citation type="submission" date="2017-06" db="EMBL/GenBank/DDBJ databases">
        <title>Complete genome sequence of Nitrospirillum amazonense strain CBAmC, an endophytic nitrogen-fixing and plant growth-promoting bacterium, isolated from sugarcane.</title>
        <authorList>
            <person name="Schwab S."/>
            <person name="dos Santos Teixeira K.R."/>
            <person name="Simoes Araujo J.L."/>
            <person name="Soares Vidal M."/>
            <person name="Borges de Freitas H.R."/>
            <person name="Rivello Crivelaro A.L."/>
            <person name="Bueno de Camargo Nunes A."/>
            <person name="dos Santos C.M."/>
            <person name="Palmeira da Silva Rosa D."/>
            <person name="da Silva Padilha D."/>
            <person name="da Silva E."/>
            <person name="Araujo Terra L."/>
            <person name="Soares Mendes V."/>
            <person name="Farinelli L."/>
            <person name="Magalhaes Cruz L."/>
            <person name="Baldani J.I."/>
        </authorList>
    </citation>
    <scope>NUCLEOTIDE SEQUENCE [LARGE SCALE GENOMIC DNA]</scope>
    <source>
        <strain evidence="11 12">CBAmC</strain>
    </source>
</reference>
<organism evidence="11 12">
    <name type="scientific">Nitrospirillum viridazoti CBAmc</name>
    <dbReference type="NCBI Taxonomy" id="1441467"/>
    <lineage>
        <taxon>Bacteria</taxon>
        <taxon>Pseudomonadati</taxon>
        <taxon>Pseudomonadota</taxon>
        <taxon>Alphaproteobacteria</taxon>
        <taxon>Rhodospirillales</taxon>
        <taxon>Azospirillaceae</taxon>
        <taxon>Nitrospirillum</taxon>
        <taxon>Nitrospirillum viridazoti</taxon>
    </lineage>
</organism>
<evidence type="ECO:0000256" key="8">
    <source>
        <dbReference type="ARBA" id="ARBA00023214"/>
    </source>
</evidence>
<evidence type="ECO:0000313" key="12">
    <source>
        <dbReference type="Proteomes" id="UP000197153"/>
    </source>
</evidence>
<dbReference type="PANTHER" id="PTHR43427:SF6">
    <property type="entry name" value="CHLORIDE CHANNEL PROTEIN CLC-E"/>
    <property type="match status" value="1"/>
</dbReference>
<sequence length="453" mass="46098">MAMAAYRRTRRLWLSREGWQRRLVFWGGGVLVGLAAVVFAALADKAQELFGSAIAGRPWLPLLLTPAGLALSAWLTRAYFPNAGGSGIPQAIAARELRDQRERTALVSIRLAVGKIVLTLVGLAVGASIGREGPTVQVGASLMHRVGATFGGRFPGLLLAGGAAGVAAAFNTPLAGIVFAIEEMGRGFDMRTGALVLAAVTVAGAAPLAIQGDYLYFGQSTAHMATWQDWALVPLCGVVGGLAGGAFSRVVVRMAKGVGHWPGHAGRAGRWIKAHPIPFAAFCGLALALLGLATGGDTYGTGYAQAKALLEAASHPQAAAAVSPIFGPAKWLATALSSVSGIPGGIFSPSLAVGAGLGAELGHLLPGANAEVAVLVGMVAYFAGVVQAPITAFVIVLEMTGNHAMAVPIMAGSLIGCGAARMMGAEAVYHALSHGFLDRAHKAIAARGPSAAR</sequence>
<keyword evidence="12" id="KW-1185">Reference proteome</keyword>
<dbReference type="Gene3D" id="1.10.3080.10">
    <property type="entry name" value="Clc chloride channel"/>
    <property type="match status" value="1"/>
</dbReference>
<evidence type="ECO:0000256" key="10">
    <source>
        <dbReference type="SAM" id="Phobius"/>
    </source>
</evidence>
<keyword evidence="8" id="KW-0868">Chloride</keyword>
<evidence type="ECO:0000256" key="5">
    <source>
        <dbReference type="ARBA" id="ARBA00023065"/>
    </source>
</evidence>
<comment type="subcellular location">
    <subcellularLocation>
        <location evidence="1">Membrane</location>
        <topology evidence="1">Multi-pass membrane protein</topology>
    </subcellularLocation>
</comment>
<feature type="transmembrane region" description="Helical" evidence="10">
    <location>
        <begin position="230"/>
        <end position="252"/>
    </location>
</feature>
<dbReference type="Proteomes" id="UP000197153">
    <property type="component" value="Chromosome 2"/>
</dbReference>
<proteinExistence type="predicted"/>
<feature type="transmembrane region" description="Helical" evidence="10">
    <location>
        <begin position="59"/>
        <end position="80"/>
    </location>
</feature>
<dbReference type="Pfam" id="PF00654">
    <property type="entry name" value="Voltage_CLC"/>
    <property type="match status" value="1"/>
</dbReference>
<accession>A0A248JXR5</accession>
<dbReference type="InterPro" id="IPR050368">
    <property type="entry name" value="ClC-type_chloride_channel"/>
</dbReference>
<keyword evidence="6 10" id="KW-0472">Membrane</keyword>
<evidence type="ECO:0000256" key="3">
    <source>
        <dbReference type="ARBA" id="ARBA00022692"/>
    </source>
</evidence>
<keyword evidence="5" id="KW-0406">Ion transport</keyword>
<dbReference type="AlphaFoldDB" id="A0A248JXR5"/>
<keyword evidence="3 10" id="KW-0812">Transmembrane</keyword>
<dbReference type="KEGG" id="nao:Y958_20875"/>